<evidence type="ECO:0000256" key="3">
    <source>
        <dbReference type="ARBA" id="ARBA00022519"/>
    </source>
</evidence>
<gene>
    <name evidence="9 11" type="primary">ftsQ</name>
    <name evidence="11" type="ORF">tloyanaT_21580</name>
</gene>
<dbReference type="Proteomes" id="UP001157134">
    <property type="component" value="Unassembled WGS sequence"/>
</dbReference>
<evidence type="ECO:0000256" key="2">
    <source>
        <dbReference type="ARBA" id="ARBA00022475"/>
    </source>
</evidence>
<comment type="function">
    <text evidence="9">Essential cell division protein. May link together the upstream cell division proteins, which are predominantly cytoplasmic, with the downstream cell division proteins, which are predominantly periplasmic. May control correct divisome assembly.</text>
</comment>
<keyword evidence="4 9" id="KW-0132">Cell division</keyword>
<dbReference type="PANTHER" id="PTHR35851">
    <property type="entry name" value="CELL DIVISION PROTEIN FTSQ"/>
    <property type="match status" value="1"/>
</dbReference>
<feature type="domain" description="POTRA" evidence="10">
    <location>
        <begin position="47"/>
        <end position="116"/>
    </location>
</feature>
<evidence type="ECO:0000313" key="12">
    <source>
        <dbReference type="Proteomes" id="UP001157134"/>
    </source>
</evidence>
<keyword evidence="5 9" id="KW-0812">Transmembrane</keyword>
<dbReference type="InterPro" id="IPR045335">
    <property type="entry name" value="FtsQ_C_sf"/>
</dbReference>
<proteinExistence type="inferred from homology"/>
<dbReference type="InterPro" id="IPR005548">
    <property type="entry name" value="Cell_div_FtsQ/DivIB_C"/>
</dbReference>
<dbReference type="PROSITE" id="PS51779">
    <property type="entry name" value="POTRA"/>
    <property type="match status" value="1"/>
</dbReference>
<dbReference type="Pfam" id="PF03799">
    <property type="entry name" value="FtsQ_DivIB_C"/>
    <property type="match status" value="1"/>
</dbReference>
<reference evidence="11 12" key="1">
    <citation type="submission" date="2023-03" db="EMBL/GenBank/DDBJ databases">
        <title>Thalassotalea loyana LMG 22536T draft genome sequence.</title>
        <authorList>
            <person name="Sawabe T."/>
        </authorList>
    </citation>
    <scope>NUCLEOTIDE SEQUENCE [LARGE SCALE GENOMIC DNA]</scope>
    <source>
        <strain evidence="11 12">LMG 22536</strain>
    </source>
</reference>
<evidence type="ECO:0000256" key="9">
    <source>
        <dbReference type="HAMAP-Rule" id="MF_00911"/>
    </source>
</evidence>
<evidence type="ECO:0000256" key="5">
    <source>
        <dbReference type="ARBA" id="ARBA00022692"/>
    </source>
</evidence>
<dbReference type="InterPro" id="IPR026579">
    <property type="entry name" value="FtsQ"/>
</dbReference>
<comment type="similarity">
    <text evidence="9">Belongs to the FtsQ/DivIB family. FtsQ subfamily.</text>
</comment>
<keyword evidence="2 9" id="KW-1003">Cell membrane</keyword>
<evidence type="ECO:0000256" key="6">
    <source>
        <dbReference type="ARBA" id="ARBA00022989"/>
    </source>
</evidence>
<accession>A0ABQ6HG89</accession>
<keyword evidence="8 9" id="KW-0131">Cell cycle</keyword>
<sequence>MTATTSTNKKAVHWSFWLGFGFFIAVVVGLISFCIYFVEEMSKDEKVPVTNITVIGEMPYTTNADIDSALENVNLSNFINLDVNQVQAVVSKLPWVYSVSVRKQWPNSLNIYVVDQTPVALWNADFLINQYGEVFQADSARLTSKLPSFFGPEGSEQTALANFRNFNKLLAFSDLAIDELVLTERFSWQLTLNDGINLNLGRENRIERIQRFVDVYPQIIEQKQENQQVDYVDLRYDTGLAVGYKTVLDNKKQRA</sequence>
<dbReference type="HAMAP" id="MF_00911">
    <property type="entry name" value="FtsQ_subfam"/>
    <property type="match status" value="1"/>
</dbReference>
<keyword evidence="12" id="KW-1185">Reference proteome</keyword>
<dbReference type="InterPro" id="IPR034746">
    <property type="entry name" value="POTRA"/>
</dbReference>
<dbReference type="RefSeq" id="WP_284298444.1">
    <property type="nucleotide sequence ID" value="NZ_BSSV01000004.1"/>
</dbReference>
<dbReference type="Pfam" id="PF08478">
    <property type="entry name" value="POTRA_1"/>
    <property type="match status" value="1"/>
</dbReference>
<dbReference type="EMBL" id="BSSV01000004">
    <property type="protein sequence ID" value="GLX85906.1"/>
    <property type="molecule type" value="Genomic_DNA"/>
</dbReference>
<evidence type="ECO:0000313" key="11">
    <source>
        <dbReference type="EMBL" id="GLX85906.1"/>
    </source>
</evidence>
<dbReference type="InterPro" id="IPR013685">
    <property type="entry name" value="POTRA_FtsQ_type"/>
</dbReference>
<evidence type="ECO:0000256" key="1">
    <source>
        <dbReference type="ARBA" id="ARBA00004370"/>
    </source>
</evidence>
<evidence type="ECO:0000256" key="8">
    <source>
        <dbReference type="ARBA" id="ARBA00023306"/>
    </source>
</evidence>
<evidence type="ECO:0000256" key="4">
    <source>
        <dbReference type="ARBA" id="ARBA00022618"/>
    </source>
</evidence>
<keyword evidence="3 9" id="KW-0997">Cell inner membrane</keyword>
<dbReference type="GO" id="GO:0051301">
    <property type="term" value="P:cell division"/>
    <property type="evidence" value="ECO:0007669"/>
    <property type="project" value="UniProtKB-KW"/>
</dbReference>
<comment type="subunit">
    <text evidence="9">Part of a complex composed of FtsB, FtsL and FtsQ.</text>
</comment>
<comment type="caution">
    <text evidence="11">The sequence shown here is derived from an EMBL/GenBank/DDBJ whole genome shotgun (WGS) entry which is preliminary data.</text>
</comment>
<evidence type="ECO:0000256" key="7">
    <source>
        <dbReference type="ARBA" id="ARBA00023136"/>
    </source>
</evidence>
<dbReference type="PANTHER" id="PTHR35851:SF1">
    <property type="entry name" value="CELL DIVISION PROTEIN FTSQ"/>
    <property type="match status" value="1"/>
</dbReference>
<comment type="subcellular location">
    <subcellularLocation>
        <location evidence="9">Cell inner membrane</location>
        <topology evidence="9">Single-pass type II membrane protein</topology>
    </subcellularLocation>
    <subcellularLocation>
        <location evidence="1">Membrane</location>
    </subcellularLocation>
    <text evidence="9">Localizes to the division septum.</text>
</comment>
<protein>
    <recommendedName>
        <fullName evidence="9">Cell division protein FtsQ</fullName>
    </recommendedName>
</protein>
<organism evidence="11 12">
    <name type="scientific">Thalassotalea loyana</name>
    <dbReference type="NCBI Taxonomy" id="280483"/>
    <lineage>
        <taxon>Bacteria</taxon>
        <taxon>Pseudomonadati</taxon>
        <taxon>Pseudomonadota</taxon>
        <taxon>Gammaproteobacteria</taxon>
        <taxon>Alteromonadales</taxon>
        <taxon>Colwelliaceae</taxon>
        <taxon>Thalassotalea</taxon>
    </lineage>
</organism>
<feature type="transmembrane region" description="Helical" evidence="9">
    <location>
        <begin position="16"/>
        <end position="38"/>
    </location>
</feature>
<keyword evidence="7 9" id="KW-0472">Membrane</keyword>
<evidence type="ECO:0000259" key="10">
    <source>
        <dbReference type="PROSITE" id="PS51779"/>
    </source>
</evidence>
<keyword evidence="6 9" id="KW-1133">Transmembrane helix</keyword>
<name>A0ABQ6HG89_9GAMM</name>
<dbReference type="Gene3D" id="3.10.20.310">
    <property type="entry name" value="membrane protein fhac"/>
    <property type="match status" value="1"/>
</dbReference>
<dbReference type="Gene3D" id="3.40.50.11690">
    <property type="entry name" value="Cell division protein FtsQ/DivIB"/>
    <property type="match status" value="1"/>
</dbReference>